<proteinExistence type="inferred from homology"/>
<dbReference type="Pfam" id="PF18826">
    <property type="entry name" value="bVLRF1"/>
    <property type="match status" value="1"/>
</dbReference>
<feature type="domain" description="VLRF1" evidence="12">
    <location>
        <begin position="33"/>
        <end position="187"/>
    </location>
</feature>
<comment type="subcellular location">
    <subcellularLocation>
        <location evidence="1">Cytoplasm</location>
    </subcellularLocation>
</comment>
<comment type="domain">
    <text evidence="10">The VLRF1 domain mediates binding to the 60S ribosomal subunit.</text>
</comment>
<keyword evidence="9" id="KW-0175">Coiled coil</keyword>
<feature type="active site" evidence="10">
    <location>
        <position position="89"/>
    </location>
</feature>
<dbReference type="PANTHER" id="PTHR16036">
    <property type="entry name" value="ANKYRIN REPEAT AND ZINC FINGER DOMAIN-CONTAINING PROTEIN 1"/>
    <property type="match status" value="1"/>
</dbReference>
<evidence type="ECO:0000256" key="1">
    <source>
        <dbReference type="ARBA" id="ARBA00004496"/>
    </source>
</evidence>
<dbReference type="EMBL" id="JASFZW010000012">
    <property type="protein sequence ID" value="KAK2075941.1"/>
    <property type="molecule type" value="Genomic_DNA"/>
</dbReference>
<keyword evidence="5" id="KW-0677">Repeat</keyword>
<evidence type="ECO:0000259" key="12">
    <source>
        <dbReference type="PROSITE" id="PS52044"/>
    </source>
</evidence>
<evidence type="ECO:0000256" key="11">
    <source>
        <dbReference type="SAM" id="SignalP"/>
    </source>
</evidence>
<keyword evidence="4 10" id="KW-0540">Nuclease</keyword>
<keyword evidence="14" id="KW-1185">Reference proteome</keyword>
<evidence type="ECO:0000256" key="9">
    <source>
        <dbReference type="ARBA" id="ARBA00023054"/>
    </source>
</evidence>
<evidence type="ECO:0000256" key="2">
    <source>
        <dbReference type="ARBA" id="ARBA00009262"/>
    </source>
</evidence>
<dbReference type="GO" id="GO:0016787">
    <property type="term" value="F:hydrolase activity"/>
    <property type="evidence" value="ECO:0007669"/>
    <property type="project" value="UniProtKB-KW"/>
</dbReference>
<dbReference type="GO" id="GO:0004519">
    <property type="term" value="F:endonuclease activity"/>
    <property type="evidence" value="ECO:0007669"/>
    <property type="project" value="UniProtKB-KW"/>
</dbReference>
<organism evidence="13 14">
    <name type="scientific">Prototheca wickerhamii</name>
    <dbReference type="NCBI Taxonomy" id="3111"/>
    <lineage>
        <taxon>Eukaryota</taxon>
        <taxon>Viridiplantae</taxon>
        <taxon>Chlorophyta</taxon>
        <taxon>core chlorophytes</taxon>
        <taxon>Trebouxiophyceae</taxon>
        <taxon>Chlorellales</taxon>
        <taxon>Chlorellaceae</taxon>
        <taxon>Prototheca</taxon>
    </lineage>
</organism>
<comment type="caution">
    <text evidence="13">The sequence shown here is derived from an EMBL/GenBank/DDBJ whole genome shotgun (WGS) entry which is preliminary data.</text>
</comment>
<dbReference type="PROSITE" id="PS52044">
    <property type="entry name" value="VLRF1"/>
    <property type="match status" value="1"/>
</dbReference>
<gene>
    <name evidence="13" type="ORF">QBZ16_001277</name>
</gene>
<evidence type="ECO:0000313" key="14">
    <source>
        <dbReference type="Proteomes" id="UP001255856"/>
    </source>
</evidence>
<reference evidence="13" key="1">
    <citation type="submission" date="2021-01" db="EMBL/GenBank/DDBJ databases">
        <authorList>
            <person name="Eckstrom K.M.E."/>
        </authorList>
    </citation>
    <scope>NUCLEOTIDE SEQUENCE</scope>
    <source>
        <strain evidence="13">UVCC 0001</strain>
    </source>
</reference>
<dbReference type="InterPro" id="IPR047139">
    <property type="entry name" value="ANKZ1/VMS1"/>
</dbReference>
<evidence type="ECO:0000256" key="4">
    <source>
        <dbReference type="ARBA" id="ARBA00022722"/>
    </source>
</evidence>
<dbReference type="InterPro" id="IPR041175">
    <property type="entry name" value="VLRF1/Vms1"/>
</dbReference>
<evidence type="ECO:0000256" key="5">
    <source>
        <dbReference type="ARBA" id="ARBA00022737"/>
    </source>
</evidence>
<keyword evidence="7 10" id="KW-0378">Hydrolase</keyword>
<dbReference type="PANTHER" id="PTHR16036:SF2">
    <property type="entry name" value="TRNA ENDONUCLEASE ANKZF1"/>
    <property type="match status" value="1"/>
</dbReference>
<dbReference type="GO" id="GO:0036503">
    <property type="term" value="P:ERAD pathway"/>
    <property type="evidence" value="ECO:0007669"/>
    <property type="project" value="TreeGrafter"/>
</dbReference>
<feature type="chain" id="PRO_5042211788" description="VLRF1 domain-containing protein" evidence="11">
    <location>
        <begin position="17"/>
        <end position="209"/>
    </location>
</feature>
<sequence length="209" mass="23040">MAVLTILLGVWRSLAAKPDGQPSLQELQALRRRGGTWVILMLRGGHFAAAALRLVPSRIASRSVSDKFEVLDHRSSHRYVTRAKAGGRQSAKDATGKYARSAGSRLRRYNEAALAEDVRQALHDWQDLLKTCDQVHVHAPGSNWKDLMTAGAGVLRPGDDRVRRIPFTTRRPTFSETKRVARILVTVYRFAKEESVDKADGVDTGAAGA</sequence>
<evidence type="ECO:0000256" key="7">
    <source>
        <dbReference type="ARBA" id="ARBA00022801"/>
    </source>
</evidence>
<protein>
    <recommendedName>
        <fullName evidence="12">VLRF1 domain-containing protein</fullName>
    </recommendedName>
</protein>
<dbReference type="GO" id="GO:0005737">
    <property type="term" value="C:cytoplasm"/>
    <property type="evidence" value="ECO:0007669"/>
    <property type="project" value="UniProtKB-SubCell"/>
</dbReference>
<evidence type="ECO:0000256" key="10">
    <source>
        <dbReference type="PROSITE-ProRule" id="PRU01389"/>
    </source>
</evidence>
<evidence type="ECO:0000256" key="8">
    <source>
        <dbReference type="ARBA" id="ARBA00023043"/>
    </source>
</evidence>
<comment type="similarity">
    <text evidence="2 10">Belongs to the ANKZF1/VMS1 family.</text>
</comment>
<evidence type="ECO:0000313" key="13">
    <source>
        <dbReference type="EMBL" id="KAK2075941.1"/>
    </source>
</evidence>
<keyword evidence="6 10" id="KW-0255">Endonuclease</keyword>
<keyword evidence="3 10" id="KW-0963">Cytoplasm</keyword>
<evidence type="ECO:0000256" key="6">
    <source>
        <dbReference type="ARBA" id="ARBA00022759"/>
    </source>
</evidence>
<evidence type="ECO:0000256" key="3">
    <source>
        <dbReference type="ARBA" id="ARBA00022490"/>
    </source>
</evidence>
<keyword evidence="11" id="KW-0732">Signal</keyword>
<feature type="signal peptide" evidence="11">
    <location>
        <begin position="1"/>
        <end position="16"/>
    </location>
</feature>
<dbReference type="Proteomes" id="UP001255856">
    <property type="component" value="Unassembled WGS sequence"/>
</dbReference>
<accession>A0AAD9IED7</accession>
<keyword evidence="8" id="KW-0040">ANK repeat</keyword>
<name>A0AAD9IED7_PROWI</name>
<dbReference type="AlphaFoldDB" id="A0AAD9IED7"/>